<sequence>MAFYPLDARRPVDLLRTNMTLKHLYAQAKNLERLQALVETQLEPAAREHCKVASCTDGVLRMVVSSSQWATRLRYQQKRLIRQLQAYKEFATLTKIHCKVQPPLVKKAPPVRTMRRSQVAAEHLRDTAEGVTDARLRSALEKLARHHADS</sequence>
<dbReference type="Proteomes" id="UP001486808">
    <property type="component" value="Unassembled WGS sequence"/>
</dbReference>
<gene>
    <name evidence="1" type="ORF">NBRC116187_13640</name>
    <name evidence="2" type="ORF">SAMN05216271_1618</name>
</gene>
<dbReference type="EMBL" id="LT629763">
    <property type="protein sequence ID" value="SDS30189.1"/>
    <property type="molecule type" value="Genomic_DNA"/>
</dbReference>
<dbReference type="AlphaFoldDB" id="A0A1H1R5G8"/>
<evidence type="ECO:0000313" key="1">
    <source>
        <dbReference type="EMBL" id="GAA6131004.1"/>
    </source>
</evidence>
<accession>A0A1H1R5G8</accession>
<reference evidence="1 4" key="3">
    <citation type="submission" date="2024-04" db="EMBL/GenBank/DDBJ databases">
        <title>Draft genome sequence of Halopseudomonas sabulinigri NBRC 116187.</title>
        <authorList>
            <person name="Miyakawa T."/>
            <person name="Kusuya Y."/>
            <person name="Miura T."/>
        </authorList>
    </citation>
    <scope>NUCLEOTIDE SEQUENCE [LARGE SCALE GENOMIC DNA]</scope>
    <source>
        <strain evidence="1 4">4NH20-0042</strain>
    </source>
</reference>
<keyword evidence="4" id="KW-1185">Reference proteome</keyword>
<dbReference type="InterPro" id="IPR007922">
    <property type="entry name" value="DciA-like"/>
</dbReference>
<dbReference type="STRING" id="472181.SAMN05216271_1618"/>
<dbReference type="Proteomes" id="UP000243413">
    <property type="component" value="Chromosome I"/>
</dbReference>
<protein>
    <submittedName>
        <fullName evidence="1">DciA family protein</fullName>
    </submittedName>
</protein>
<evidence type="ECO:0000313" key="2">
    <source>
        <dbReference type="EMBL" id="SDS30189.1"/>
    </source>
</evidence>
<reference evidence="2" key="2">
    <citation type="submission" date="2016-10" db="EMBL/GenBank/DDBJ databases">
        <authorList>
            <person name="de Groot N.N."/>
        </authorList>
    </citation>
    <scope>NUCLEOTIDE SEQUENCE [LARGE SCALE GENOMIC DNA]</scope>
    <source>
        <strain evidence="2">JCM 14963</strain>
    </source>
</reference>
<organism evidence="2 3">
    <name type="scientific">Halopseudomonas sabulinigri</name>
    <dbReference type="NCBI Taxonomy" id="472181"/>
    <lineage>
        <taxon>Bacteria</taxon>
        <taxon>Pseudomonadati</taxon>
        <taxon>Pseudomonadota</taxon>
        <taxon>Gammaproteobacteria</taxon>
        <taxon>Pseudomonadales</taxon>
        <taxon>Pseudomonadaceae</taxon>
        <taxon>Halopseudomonas</taxon>
    </lineage>
</organism>
<reference evidence="3" key="1">
    <citation type="submission" date="2016-10" db="EMBL/GenBank/DDBJ databases">
        <authorList>
            <person name="Varghese N."/>
            <person name="Submissions S."/>
        </authorList>
    </citation>
    <scope>NUCLEOTIDE SEQUENCE [LARGE SCALE GENOMIC DNA]</scope>
    <source>
        <strain evidence="3">JCM 14963</strain>
    </source>
</reference>
<dbReference type="EMBL" id="BAABWD010000001">
    <property type="protein sequence ID" value="GAA6131004.1"/>
    <property type="molecule type" value="Genomic_DNA"/>
</dbReference>
<name>A0A1H1R5G8_9GAMM</name>
<dbReference type="Pfam" id="PF05258">
    <property type="entry name" value="DciA"/>
    <property type="match status" value="1"/>
</dbReference>
<dbReference type="OrthoDB" id="7025214at2"/>
<proteinExistence type="predicted"/>
<evidence type="ECO:0000313" key="3">
    <source>
        <dbReference type="Proteomes" id="UP000243413"/>
    </source>
</evidence>
<dbReference type="RefSeq" id="WP_092285524.1">
    <property type="nucleotide sequence ID" value="NZ_BAABWD010000001.1"/>
</dbReference>
<evidence type="ECO:0000313" key="4">
    <source>
        <dbReference type="Proteomes" id="UP001486808"/>
    </source>
</evidence>